<evidence type="ECO:0008006" key="3">
    <source>
        <dbReference type="Google" id="ProtNLM"/>
    </source>
</evidence>
<proteinExistence type="predicted"/>
<reference evidence="1 2" key="1">
    <citation type="journal article" date="2021" name="J. Hered.">
        <title>A chromosome-level genome assembly of the parasitoid wasp, Cotesia glomerata (Hymenoptera: Braconidae).</title>
        <authorList>
            <person name="Pinto B.J."/>
            <person name="Weis J.J."/>
            <person name="Gamble T."/>
            <person name="Ode P.J."/>
            <person name="Paul R."/>
            <person name="Zaspel J.M."/>
        </authorList>
    </citation>
    <scope>NUCLEOTIDE SEQUENCE [LARGE SCALE GENOMIC DNA]</scope>
    <source>
        <strain evidence="1">CgM1</strain>
    </source>
</reference>
<dbReference type="Proteomes" id="UP000826195">
    <property type="component" value="Unassembled WGS sequence"/>
</dbReference>
<gene>
    <name evidence="1" type="ORF">KQX54_020937</name>
</gene>
<name>A0AAV7JAC1_COTGL</name>
<dbReference type="AlphaFoldDB" id="A0AAV7JAC1"/>
<evidence type="ECO:0000313" key="2">
    <source>
        <dbReference type="Proteomes" id="UP000826195"/>
    </source>
</evidence>
<comment type="caution">
    <text evidence="1">The sequence shown here is derived from an EMBL/GenBank/DDBJ whole genome shotgun (WGS) entry which is preliminary data.</text>
</comment>
<accession>A0AAV7JAC1</accession>
<dbReference type="EMBL" id="JAHXZJ010000001">
    <property type="protein sequence ID" value="KAH0568449.1"/>
    <property type="molecule type" value="Genomic_DNA"/>
</dbReference>
<protein>
    <recommendedName>
        <fullName evidence="3">Maturase K</fullName>
    </recommendedName>
</protein>
<evidence type="ECO:0000313" key="1">
    <source>
        <dbReference type="EMBL" id="KAH0568449.1"/>
    </source>
</evidence>
<organism evidence="1 2">
    <name type="scientific">Cotesia glomerata</name>
    <name type="common">Lepidopteran parasitic wasp</name>
    <name type="synonym">Apanteles glomeratus</name>
    <dbReference type="NCBI Taxonomy" id="32391"/>
    <lineage>
        <taxon>Eukaryota</taxon>
        <taxon>Metazoa</taxon>
        <taxon>Ecdysozoa</taxon>
        <taxon>Arthropoda</taxon>
        <taxon>Hexapoda</taxon>
        <taxon>Insecta</taxon>
        <taxon>Pterygota</taxon>
        <taxon>Neoptera</taxon>
        <taxon>Endopterygota</taxon>
        <taxon>Hymenoptera</taxon>
        <taxon>Apocrita</taxon>
        <taxon>Ichneumonoidea</taxon>
        <taxon>Braconidae</taxon>
        <taxon>Microgastrinae</taxon>
        <taxon>Cotesia</taxon>
    </lineage>
</organism>
<sequence length="190" mass="21825">MRRIRGPETSLSTLESFLDGVARIPRLCVSFEELFQVPPGWYSWHIIWVDLGVKKKRTRGKKTLRREGLPWICGKLNNSSCLPISLRQTKVFLFPGTHWYSGVKSGSRAIAVAERPVVRWLVYKLENTFGIWMVRRGFHLFPPRSSAFEASSENRNTYALDIPRRNNGQHFLSTETFLVNVSSGLKSTIK</sequence>
<keyword evidence="2" id="KW-1185">Reference proteome</keyword>